<dbReference type="RefSeq" id="WP_198060351.1">
    <property type="nucleotide sequence ID" value="NZ_CP065856.1"/>
</dbReference>
<sequence length="74" mass="7718">MDEVLEVAEVAADFGLEGVFRLLLGLVGFLLVLGGLGLWLLTDTGLLVLPAVLMVVGVLLMVAPVVLFVVGDLL</sequence>
<gene>
    <name evidence="2" type="ORF">I7X12_12165</name>
</gene>
<dbReference type="AlphaFoldDB" id="A0A7T3FVP9"/>
<evidence type="ECO:0000313" key="3">
    <source>
        <dbReference type="Proteomes" id="UP000595001"/>
    </source>
</evidence>
<keyword evidence="1" id="KW-1133">Transmembrane helix</keyword>
<protein>
    <recommendedName>
        <fullName evidence="4">Major facilitator superfamily (MFS) profile domain-containing protein</fullName>
    </recommendedName>
</protein>
<dbReference type="Proteomes" id="UP000595001">
    <property type="component" value="Chromosome"/>
</dbReference>
<keyword evidence="1" id="KW-0472">Membrane</keyword>
<organism evidence="2 3">
    <name type="scientific">Halosimplex litoreum</name>
    <dbReference type="NCBI Taxonomy" id="1198301"/>
    <lineage>
        <taxon>Archaea</taxon>
        <taxon>Methanobacteriati</taxon>
        <taxon>Methanobacteriota</taxon>
        <taxon>Stenosarchaea group</taxon>
        <taxon>Halobacteria</taxon>
        <taxon>Halobacteriales</taxon>
        <taxon>Haloarculaceae</taxon>
        <taxon>Halosimplex</taxon>
    </lineage>
</organism>
<name>A0A7T3FVP9_9EURY</name>
<dbReference type="EMBL" id="CP065856">
    <property type="protein sequence ID" value="QPV61521.1"/>
    <property type="molecule type" value="Genomic_DNA"/>
</dbReference>
<keyword evidence="1" id="KW-0812">Transmembrane</keyword>
<proteinExistence type="predicted"/>
<dbReference type="GeneID" id="60589260"/>
<evidence type="ECO:0000256" key="1">
    <source>
        <dbReference type="SAM" id="Phobius"/>
    </source>
</evidence>
<evidence type="ECO:0000313" key="2">
    <source>
        <dbReference type="EMBL" id="QPV61521.1"/>
    </source>
</evidence>
<accession>A0A7T3FVP9</accession>
<feature type="transmembrane region" description="Helical" evidence="1">
    <location>
        <begin position="20"/>
        <end position="41"/>
    </location>
</feature>
<reference evidence="2 3" key="1">
    <citation type="submission" date="2020-12" db="EMBL/GenBank/DDBJ databases">
        <title>Halosimplex halophilum sp. nov. and Halosimplex salinum sp. nov., two new members of the genus Halosimplex.</title>
        <authorList>
            <person name="Cui H.L."/>
        </authorList>
    </citation>
    <scope>NUCLEOTIDE SEQUENCE [LARGE SCALE GENOMIC DNA]</scope>
    <source>
        <strain evidence="2 3">YGH94</strain>
    </source>
</reference>
<evidence type="ECO:0008006" key="4">
    <source>
        <dbReference type="Google" id="ProtNLM"/>
    </source>
</evidence>
<dbReference type="KEGG" id="hlt:I7X12_12165"/>
<feature type="transmembrane region" description="Helical" evidence="1">
    <location>
        <begin position="48"/>
        <end position="70"/>
    </location>
</feature>
<keyword evidence="3" id="KW-1185">Reference proteome</keyword>